<proteinExistence type="predicted"/>
<name>A0A034WTC1_BACDO</name>
<protein>
    <submittedName>
        <fullName evidence="1">Retrovirus-related Env polyprotein from transposon gypsy</fullName>
    </submittedName>
</protein>
<dbReference type="EMBL" id="GAKP01001512">
    <property type="protein sequence ID" value="JAC57440.1"/>
    <property type="molecule type" value="Transcribed_RNA"/>
</dbReference>
<dbReference type="Pfam" id="PF07253">
    <property type="entry name" value="Gypsy"/>
    <property type="match status" value="1"/>
</dbReference>
<dbReference type="AlphaFoldDB" id="A0A034WTC1"/>
<evidence type="ECO:0000313" key="1">
    <source>
        <dbReference type="EMBL" id="JAC57440.1"/>
    </source>
</evidence>
<dbReference type="InterPro" id="IPR009882">
    <property type="entry name" value="Gypsy"/>
</dbReference>
<sequence length="221" mass="24546">TNITIPNFQTASKLRILQDSDNIYFVVKYPKISRICEKIKLLPVIHSKKIINLETDIAAHCAPDYQPLTNCKNAATLTFCQPLASALCVEQLLNHKSAQCKTTSAEHIAPIEEIADGLIVVNDQCVEISEGTRSSVTIKGTFLVMFEGNVTINGTNHVNWKKVVKSHPEAPPSTIVKFTEHIKTLSLPYLEEVHVKNLKHIASLQQEMATKHLISIGSLRL</sequence>
<reference evidence="1" key="1">
    <citation type="journal article" date="2014" name="BMC Genomics">
        <title>Characterizing the developmental transcriptome of the oriental fruit fly, Bactrocera dorsalis (Diptera: Tephritidae) through comparative genomic analysis with Drosophila melanogaster utilizing modENCODE datasets.</title>
        <authorList>
            <person name="Geib S.M."/>
            <person name="Calla B."/>
            <person name="Hall B."/>
            <person name="Hou S."/>
            <person name="Manoukis N.C."/>
        </authorList>
    </citation>
    <scope>NUCLEOTIDE SEQUENCE</scope>
    <source>
        <strain evidence="1">Punador</strain>
    </source>
</reference>
<feature type="non-terminal residue" evidence="1">
    <location>
        <position position="221"/>
    </location>
</feature>
<organism evidence="1">
    <name type="scientific">Bactrocera dorsalis</name>
    <name type="common">Oriental fruit fly</name>
    <name type="synonym">Dacus dorsalis</name>
    <dbReference type="NCBI Taxonomy" id="27457"/>
    <lineage>
        <taxon>Eukaryota</taxon>
        <taxon>Metazoa</taxon>
        <taxon>Ecdysozoa</taxon>
        <taxon>Arthropoda</taxon>
        <taxon>Hexapoda</taxon>
        <taxon>Insecta</taxon>
        <taxon>Pterygota</taxon>
        <taxon>Neoptera</taxon>
        <taxon>Endopterygota</taxon>
        <taxon>Diptera</taxon>
        <taxon>Brachycera</taxon>
        <taxon>Muscomorpha</taxon>
        <taxon>Tephritoidea</taxon>
        <taxon>Tephritidae</taxon>
        <taxon>Bactrocera</taxon>
        <taxon>Bactrocera</taxon>
    </lineage>
</organism>
<accession>A0A034WTC1</accession>
<feature type="non-terminal residue" evidence="1">
    <location>
        <position position="1"/>
    </location>
</feature>
<gene>
    <name evidence="1" type="primary">ENV1</name>
</gene>